<keyword evidence="11" id="KW-0503">Monooxygenase</keyword>
<gene>
    <name evidence="12" type="ordered locus">MTR_1g032980</name>
</gene>
<evidence type="ECO:0000313" key="13">
    <source>
        <dbReference type="EnsemblPlants" id="KEH40665"/>
    </source>
</evidence>
<dbReference type="PANTHER" id="PTHR24286:SF199">
    <property type="entry name" value="CYTOCHROME P450 88D6"/>
    <property type="match status" value="1"/>
</dbReference>
<keyword evidence="4 11" id="KW-0349">Heme</keyword>
<evidence type="ECO:0000256" key="4">
    <source>
        <dbReference type="ARBA" id="ARBA00022617"/>
    </source>
</evidence>
<evidence type="ECO:0000256" key="7">
    <source>
        <dbReference type="ARBA" id="ARBA00022989"/>
    </source>
</evidence>
<reference evidence="13" key="3">
    <citation type="submission" date="2015-04" db="UniProtKB">
        <authorList>
            <consortium name="EnsemblPlants"/>
        </authorList>
    </citation>
    <scope>IDENTIFICATION</scope>
    <source>
        <strain evidence="13">cv. Jemalong A17</strain>
    </source>
</reference>
<dbReference type="GO" id="GO:0020037">
    <property type="term" value="F:heme binding"/>
    <property type="evidence" value="ECO:0007669"/>
    <property type="project" value="InterPro"/>
</dbReference>
<keyword evidence="8 11" id="KW-0560">Oxidoreductase</keyword>
<dbReference type="GO" id="GO:0005783">
    <property type="term" value="C:endoplasmic reticulum"/>
    <property type="evidence" value="ECO:0000318"/>
    <property type="project" value="GO_Central"/>
</dbReference>
<keyword evidence="10" id="KW-0472">Membrane</keyword>
<evidence type="ECO:0000256" key="2">
    <source>
        <dbReference type="ARBA" id="ARBA00004167"/>
    </source>
</evidence>
<comment type="similarity">
    <text evidence="3 11">Belongs to the cytochrome P450 family.</text>
</comment>
<protein>
    <submittedName>
        <fullName evidence="12">Cytochrome P450 family 88 protein</fullName>
    </submittedName>
</protein>
<keyword evidence="9 11" id="KW-0408">Iron</keyword>
<dbReference type="PRINTS" id="PR00463">
    <property type="entry name" value="EP450I"/>
</dbReference>
<evidence type="ECO:0000256" key="8">
    <source>
        <dbReference type="ARBA" id="ARBA00023002"/>
    </source>
</evidence>
<dbReference type="PRINTS" id="PR00385">
    <property type="entry name" value="P450"/>
</dbReference>
<evidence type="ECO:0000313" key="14">
    <source>
        <dbReference type="Proteomes" id="UP000002051"/>
    </source>
</evidence>
<dbReference type="InterPro" id="IPR002401">
    <property type="entry name" value="Cyt_P450_E_grp-I"/>
</dbReference>
<dbReference type="InterPro" id="IPR017972">
    <property type="entry name" value="Cyt_P450_CS"/>
</dbReference>
<evidence type="ECO:0000256" key="5">
    <source>
        <dbReference type="ARBA" id="ARBA00022692"/>
    </source>
</evidence>
<dbReference type="AlphaFoldDB" id="A0A072VRA0"/>
<keyword evidence="7" id="KW-1133">Transmembrane helix</keyword>
<dbReference type="SUPFAM" id="SSF48264">
    <property type="entry name" value="Cytochrome P450"/>
    <property type="match status" value="1"/>
</dbReference>
<name>A0A072VRA0_MEDTR</name>
<accession>A0A072VRA0</accession>
<dbReference type="InterPro" id="IPR001128">
    <property type="entry name" value="Cyt_P450"/>
</dbReference>
<evidence type="ECO:0000313" key="12">
    <source>
        <dbReference type="EMBL" id="KEH40665.1"/>
    </source>
</evidence>
<dbReference type="HOGENOM" id="CLU_001570_15_5_1"/>
<dbReference type="PROSITE" id="PS00086">
    <property type="entry name" value="CYTOCHROME_P450"/>
    <property type="match status" value="1"/>
</dbReference>
<keyword evidence="14" id="KW-1185">Reference proteome</keyword>
<dbReference type="Pfam" id="PF00067">
    <property type="entry name" value="p450"/>
    <property type="match status" value="2"/>
</dbReference>
<dbReference type="GO" id="GO:0051777">
    <property type="term" value="F:ent-kaurenoic acid monooxygenase activity"/>
    <property type="evidence" value="ECO:0000318"/>
    <property type="project" value="GO_Central"/>
</dbReference>
<evidence type="ECO:0000256" key="10">
    <source>
        <dbReference type="ARBA" id="ARBA00023136"/>
    </source>
</evidence>
<keyword evidence="5" id="KW-0812">Transmembrane</keyword>
<organism evidence="12 14">
    <name type="scientific">Medicago truncatula</name>
    <name type="common">Barrel medic</name>
    <name type="synonym">Medicago tribuloides</name>
    <dbReference type="NCBI Taxonomy" id="3880"/>
    <lineage>
        <taxon>Eukaryota</taxon>
        <taxon>Viridiplantae</taxon>
        <taxon>Streptophyta</taxon>
        <taxon>Embryophyta</taxon>
        <taxon>Tracheophyta</taxon>
        <taxon>Spermatophyta</taxon>
        <taxon>Magnoliopsida</taxon>
        <taxon>eudicotyledons</taxon>
        <taxon>Gunneridae</taxon>
        <taxon>Pentapetalae</taxon>
        <taxon>rosids</taxon>
        <taxon>fabids</taxon>
        <taxon>Fabales</taxon>
        <taxon>Fabaceae</taxon>
        <taxon>Papilionoideae</taxon>
        <taxon>50 kb inversion clade</taxon>
        <taxon>NPAAA clade</taxon>
        <taxon>Hologalegina</taxon>
        <taxon>IRL clade</taxon>
        <taxon>Trifolieae</taxon>
        <taxon>Medicago</taxon>
    </lineage>
</organism>
<evidence type="ECO:0000256" key="9">
    <source>
        <dbReference type="ARBA" id="ARBA00023004"/>
    </source>
</evidence>
<dbReference type="Gene3D" id="1.10.630.10">
    <property type="entry name" value="Cytochrome P450"/>
    <property type="match status" value="2"/>
</dbReference>
<dbReference type="PANTHER" id="PTHR24286">
    <property type="entry name" value="CYTOCHROME P450 26"/>
    <property type="match status" value="1"/>
</dbReference>
<evidence type="ECO:0000256" key="11">
    <source>
        <dbReference type="RuleBase" id="RU000461"/>
    </source>
</evidence>
<dbReference type="EMBL" id="CM001217">
    <property type="protein sequence ID" value="KEH40665.1"/>
    <property type="molecule type" value="Genomic_DNA"/>
</dbReference>
<dbReference type="GO" id="GO:0005506">
    <property type="term" value="F:iron ion binding"/>
    <property type="evidence" value="ECO:0007669"/>
    <property type="project" value="InterPro"/>
</dbReference>
<comment type="subcellular location">
    <subcellularLocation>
        <location evidence="2">Membrane</location>
        <topology evidence="2">Single-pass membrane protein</topology>
    </subcellularLocation>
</comment>
<dbReference type="InterPro" id="IPR036396">
    <property type="entry name" value="Cyt_P450_sf"/>
</dbReference>
<comment type="cofactor">
    <cofactor evidence="1">
        <name>heme</name>
        <dbReference type="ChEBI" id="CHEBI:30413"/>
    </cofactor>
</comment>
<dbReference type="STRING" id="3880.A0A072VRA0"/>
<evidence type="ECO:0000256" key="6">
    <source>
        <dbReference type="ARBA" id="ARBA00022723"/>
    </source>
</evidence>
<reference evidence="12 14" key="2">
    <citation type="journal article" date="2014" name="BMC Genomics">
        <title>An improved genome release (version Mt4.0) for the model legume Medicago truncatula.</title>
        <authorList>
            <person name="Tang H."/>
            <person name="Krishnakumar V."/>
            <person name="Bidwell S."/>
            <person name="Rosen B."/>
            <person name="Chan A."/>
            <person name="Zhou S."/>
            <person name="Gentzbittel L."/>
            <person name="Childs K.L."/>
            <person name="Yandell M."/>
            <person name="Gundlach H."/>
            <person name="Mayer K.F."/>
            <person name="Schwartz D.C."/>
            <person name="Town C.D."/>
        </authorList>
    </citation>
    <scope>GENOME REANNOTATION</scope>
    <source>
        <strain evidence="12">A17</strain>
        <strain evidence="13 14">cv. Jemalong A17</strain>
    </source>
</reference>
<dbReference type="GO" id="GO:0016020">
    <property type="term" value="C:membrane"/>
    <property type="evidence" value="ECO:0007669"/>
    <property type="project" value="UniProtKB-SubCell"/>
</dbReference>
<proteinExistence type="inferred from homology"/>
<dbReference type="GO" id="GO:0048868">
    <property type="term" value="P:pollen tube development"/>
    <property type="evidence" value="ECO:0000318"/>
    <property type="project" value="GO_Central"/>
</dbReference>
<evidence type="ECO:0000256" key="1">
    <source>
        <dbReference type="ARBA" id="ARBA00001971"/>
    </source>
</evidence>
<reference evidence="12 14" key="1">
    <citation type="journal article" date="2011" name="Nature">
        <title>The Medicago genome provides insight into the evolution of rhizobial symbioses.</title>
        <authorList>
            <person name="Young N.D."/>
            <person name="Debelle F."/>
            <person name="Oldroyd G.E."/>
            <person name="Geurts R."/>
            <person name="Cannon S.B."/>
            <person name="Udvardi M.K."/>
            <person name="Benedito V.A."/>
            <person name="Mayer K.F."/>
            <person name="Gouzy J."/>
            <person name="Schoof H."/>
            <person name="Van de Peer Y."/>
            <person name="Proost S."/>
            <person name="Cook D.R."/>
            <person name="Meyers B.C."/>
            <person name="Spannagl M."/>
            <person name="Cheung F."/>
            <person name="De Mita S."/>
            <person name="Krishnakumar V."/>
            <person name="Gundlach H."/>
            <person name="Zhou S."/>
            <person name="Mudge J."/>
            <person name="Bharti A.K."/>
            <person name="Murray J.D."/>
            <person name="Naoumkina M.A."/>
            <person name="Rosen B."/>
            <person name="Silverstein K.A."/>
            <person name="Tang H."/>
            <person name="Rombauts S."/>
            <person name="Zhao P.X."/>
            <person name="Zhou P."/>
            <person name="Barbe V."/>
            <person name="Bardou P."/>
            <person name="Bechner M."/>
            <person name="Bellec A."/>
            <person name="Berger A."/>
            <person name="Berges H."/>
            <person name="Bidwell S."/>
            <person name="Bisseling T."/>
            <person name="Choisne N."/>
            <person name="Couloux A."/>
            <person name="Denny R."/>
            <person name="Deshpande S."/>
            <person name="Dai X."/>
            <person name="Doyle J.J."/>
            <person name="Dudez A.M."/>
            <person name="Farmer A.D."/>
            <person name="Fouteau S."/>
            <person name="Franken C."/>
            <person name="Gibelin C."/>
            <person name="Gish J."/>
            <person name="Goldstein S."/>
            <person name="Gonzalez A.J."/>
            <person name="Green P.J."/>
            <person name="Hallab A."/>
            <person name="Hartog M."/>
            <person name="Hua A."/>
            <person name="Humphray S.J."/>
            <person name="Jeong D.H."/>
            <person name="Jing Y."/>
            <person name="Jocker A."/>
            <person name="Kenton S.M."/>
            <person name="Kim D.J."/>
            <person name="Klee K."/>
            <person name="Lai H."/>
            <person name="Lang C."/>
            <person name="Lin S."/>
            <person name="Macmil S.L."/>
            <person name="Magdelenat G."/>
            <person name="Matthews L."/>
            <person name="McCorrison J."/>
            <person name="Monaghan E.L."/>
            <person name="Mun J.H."/>
            <person name="Najar F.Z."/>
            <person name="Nicholson C."/>
            <person name="Noirot C."/>
            <person name="O'Bleness M."/>
            <person name="Paule C.R."/>
            <person name="Poulain J."/>
            <person name="Prion F."/>
            <person name="Qin B."/>
            <person name="Qu C."/>
            <person name="Retzel E.F."/>
            <person name="Riddle C."/>
            <person name="Sallet E."/>
            <person name="Samain S."/>
            <person name="Samson N."/>
            <person name="Sanders I."/>
            <person name="Saurat O."/>
            <person name="Scarpelli C."/>
            <person name="Schiex T."/>
            <person name="Segurens B."/>
            <person name="Severin A.J."/>
            <person name="Sherrier D.J."/>
            <person name="Shi R."/>
            <person name="Sims S."/>
            <person name="Singer S.R."/>
            <person name="Sinharoy S."/>
            <person name="Sterck L."/>
            <person name="Viollet A."/>
            <person name="Wang B.B."/>
            <person name="Wang K."/>
            <person name="Wang M."/>
            <person name="Wang X."/>
            <person name="Warfsmann J."/>
            <person name="Weissenbach J."/>
            <person name="White D.D."/>
            <person name="White J.D."/>
            <person name="Wiley G.B."/>
            <person name="Wincker P."/>
            <person name="Xing Y."/>
            <person name="Yang L."/>
            <person name="Yao Z."/>
            <person name="Ying F."/>
            <person name="Zhai J."/>
            <person name="Zhou L."/>
            <person name="Zuber A."/>
            <person name="Denarie J."/>
            <person name="Dixon R.A."/>
            <person name="May G.D."/>
            <person name="Schwartz D.C."/>
            <person name="Rogers J."/>
            <person name="Quetier F."/>
            <person name="Town C.D."/>
            <person name="Roe B.A."/>
        </authorList>
    </citation>
    <scope>NUCLEOTIDE SEQUENCE [LARGE SCALE GENOMIC DNA]</scope>
    <source>
        <strain evidence="12">A17</strain>
        <strain evidence="13 14">cv. Jemalong A17</strain>
    </source>
</reference>
<keyword evidence="6 11" id="KW-0479">Metal-binding</keyword>
<evidence type="ECO:0000256" key="3">
    <source>
        <dbReference type="ARBA" id="ARBA00010617"/>
    </source>
</evidence>
<dbReference type="Proteomes" id="UP000002051">
    <property type="component" value="Unassembled WGS sequence"/>
</dbReference>
<sequence length="399" mass="45842">MSGNYNLKLRKNQYLLPSGHMGWPFIGNMLTFVKDFSSGHPDSFIKNLVSRYGRIGIYKTHLFGSPSIIVCEADMCRQVLTNDETFKIGYPKSTKEVMRCKPVWSFSRKEHMRFRRLISSLTMGHNTLEMYIPRIEDIVINSLEELSSMSHSIEFLKEMKNISFNIIIDIFLGSYNQHIITKIGNSFTDMHAALFSMPINLPGFAFRKGLMAREKLAKLVKPIVEERRSMIKNGEKTKDKDLLDIFLEARDEDGWKPDDDDIIDMLIGIVLAGHEATANTMMWSMIYLTQNPHIMKKAKDEQEEIMKMRLPTQKQLSLKEIKKMVYLSQNHNAKVGTFLPFGAGSRHCPGSDLAKIEISIFLHYFLNNYKLEIVNPECPMTCLPSSKPIDNCLARVIKI</sequence>
<dbReference type="EnsemblPlants" id="KEH40665">
    <property type="protein sequence ID" value="KEH40665"/>
    <property type="gene ID" value="MTR_1g032980"/>
</dbReference>